<evidence type="ECO:0000313" key="3">
    <source>
        <dbReference type="Proteomes" id="UP000191144"/>
    </source>
</evidence>
<evidence type="ECO:0000313" key="2">
    <source>
        <dbReference type="EMBL" id="SCV01686.1"/>
    </source>
</evidence>
<organism evidence="2 3">
    <name type="scientific">Lachancea meyersii CBS 8951</name>
    <dbReference type="NCBI Taxonomy" id="1266667"/>
    <lineage>
        <taxon>Eukaryota</taxon>
        <taxon>Fungi</taxon>
        <taxon>Dikarya</taxon>
        <taxon>Ascomycota</taxon>
        <taxon>Saccharomycotina</taxon>
        <taxon>Saccharomycetes</taxon>
        <taxon>Saccharomycetales</taxon>
        <taxon>Saccharomycetaceae</taxon>
        <taxon>Lachancea</taxon>
    </lineage>
</organism>
<dbReference type="Proteomes" id="UP000191144">
    <property type="component" value="Chromosome G"/>
</dbReference>
<feature type="coiled-coil region" evidence="1">
    <location>
        <begin position="11"/>
        <end position="45"/>
    </location>
</feature>
<sequence>MESKEELKVYQESLEREIENKEYFLKQARNALEALQKNGSEKTLNDDPDLWNSFLEKPMFFPDRSDPAGLSLASYELRQRLESSQQYLQEEPLEPLEEMLGVQKTLNDGLQELEYLLSQRLKGSKTCNFQRTYQSSLSRNSELWAILKLLLENFVAVDLSPKGLDTDLVAENMFKLMERLVKKREKVAAKDFEGQCSGLYRILLRANFIRKTDDDCFAELEDFSEIF</sequence>
<dbReference type="EMBL" id="LT598484">
    <property type="protein sequence ID" value="SCV01686.1"/>
    <property type="molecule type" value="Genomic_DNA"/>
</dbReference>
<dbReference type="CDD" id="cd22646">
    <property type="entry name" value="MCM22_CTD"/>
    <property type="match status" value="1"/>
</dbReference>
<keyword evidence="1" id="KW-0175">Coiled coil</keyword>
<proteinExistence type="predicted"/>
<protein>
    <submittedName>
        <fullName evidence="2">LAME_0G17832g1_1</fullName>
    </submittedName>
</protein>
<gene>
    <name evidence="2" type="ORF">LAME_0G17832G</name>
</gene>
<keyword evidence="3" id="KW-1185">Reference proteome</keyword>
<accession>A0A1G4KBN4</accession>
<dbReference type="AlphaFoldDB" id="A0A1G4KBN4"/>
<reference evidence="3" key="1">
    <citation type="submission" date="2016-03" db="EMBL/GenBank/DDBJ databases">
        <authorList>
            <person name="Devillers Hugo."/>
        </authorList>
    </citation>
    <scope>NUCLEOTIDE SEQUENCE [LARGE SCALE GENOMIC DNA]</scope>
</reference>
<name>A0A1G4KBN4_9SACH</name>
<evidence type="ECO:0000256" key="1">
    <source>
        <dbReference type="SAM" id="Coils"/>
    </source>
</evidence>
<dbReference type="OrthoDB" id="4035795at2759"/>